<protein>
    <submittedName>
        <fullName evidence="3">Uncharacterized protein</fullName>
    </submittedName>
</protein>
<evidence type="ECO:0000256" key="2">
    <source>
        <dbReference type="SAM" id="Phobius"/>
    </source>
</evidence>
<feature type="region of interest" description="Disordered" evidence="1">
    <location>
        <begin position="1"/>
        <end position="35"/>
    </location>
</feature>
<accession>A0A182IR59</accession>
<organism evidence="3">
    <name type="scientific">Anopheles atroparvus</name>
    <name type="common">European mosquito</name>
    <dbReference type="NCBI Taxonomy" id="41427"/>
    <lineage>
        <taxon>Eukaryota</taxon>
        <taxon>Metazoa</taxon>
        <taxon>Ecdysozoa</taxon>
        <taxon>Arthropoda</taxon>
        <taxon>Hexapoda</taxon>
        <taxon>Insecta</taxon>
        <taxon>Pterygota</taxon>
        <taxon>Neoptera</taxon>
        <taxon>Endopterygota</taxon>
        <taxon>Diptera</taxon>
        <taxon>Nematocera</taxon>
        <taxon>Culicoidea</taxon>
        <taxon>Culicidae</taxon>
        <taxon>Anophelinae</taxon>
        <taxon>Anopheles</taxon>
    </lineage>
</organism>
<feature type="region of interest" description="Disordered" evidence="1">
    <location>
        <begin position="86"/>
        <end position="106"/>
    </location>
</feature>
<name>A0A182IR59_ANOAO</name>
<evidence type="ECO:0000313" key="3">
    <source>
        <dbReference type="EnsemblMetazoa" id="AATE003915-PA.1"/>
    </source>
</evidence>
<sequence length="343" mass="36831">MAAKGRARVEKVESETPARSSSRSRASSSSYTLPPSPLYPAALRAHEVDMTNSMLVLMLEHPPEPRAAVTNGAKLINWSTIQQEPSERHATCIPGRRESSSAGTRREVTKLALTQNNINIGNHCNPHAAHNLRLWSFGPPSTPPNHSLALQFLGPANKPTILPRTTPPGRASLGCAEKVSSIGKHWPGPSPGYLLQENTATKMAYPIAAGNLLPHLSRLGASRGHDAIRSSAPFPAPVARCEQKLRSMMAESDRPTGAEDIWRIDWQLLVGVAGVDGGPLLLPLAPLPAPPLPPLPAGPLVVVPFGLDMVAIILFGMLAQVRFGVRSKDTRPKLLSFSRAQKQ</sequence>
<reference evidence="3" key="1">
    <citation type="submission" date="2022-08" db="UniProtKB">
        <authorList>
            <consortium name="EnsemblMetazoa"/>
        </authorList>
    </citation>
    <scope>IDENTIFICATION</scope>
    <source>
        <strain evidence="3">EBRO</strain>
    </source>
</reference>
<dbReference type="AlphaFoldDB" id="A0A182IR59"/>
<keyword evidence="2" id="KW-1133">Transmembrane helix</keyword>
<feature type="compositionally biased region" description="Low complexity" evidence="1">
    <location>
        <begin position="17"/>
        <end position="35"/>
    </location>
</feature>
<proteinExistence type="predicted"/>
<dbReference type="EnsemblMetazoa" id="AATE003915-RA">
    <property type="protein sequence ID" value="AATE003915-PA.1"/>
    <property type="gene ID" value="AATE003915"/>
</dbReference>
<evidence type="ECO:0000256" key="1">
    <source>
        <dbReference type="SAM" id="MobiDB-lite"/>
    </source>
</evidence>
<dbReference type="VEuPathDB" id="VectorBase:AATE003915"/>
<keyword evidence="2" id="KW-0472">Membrane</keyword>
<keyword evidence="2" id="KW-0812">Transmembrane</keyword>
<feature type="compositionally biased region" description="Basic and acidic residues" evidence="1">
    <location>
        <begin position="7"/>
        <end position="16"/>
    </location>
</feature>
<feature type="transmembrane region" description="Helical" evidence="2">
    <location>
        <begin position="297"/>
        <end position="318"/>
    </location>
</feature>